<evidence type="ECO:0000313" key="8">
    <source>
        <dbReference type="Proteomes" id="UP000824264"/>
    </source>
</evidence>
<organism evidence="7 8">
    <name type="scientific">Candidatus Bilophila faecipullorum</name>
    <dbReference type="NCBI Taxonomy" id="2838482"/>
    <lineage>
        <taxon>Bacteria</taxon>
        <taxon>Pseudomonadati</taxon>
        <taxon>Thermodesulfobacteriota</taxon>
        <taxon>Desulfovibrionia</taxon>
        <taxon>Desulfovibrionales</taxon>
        <taxon>Desulfovibrionaceae</taxon>
        <taxon>Bilophila</taxon>
    </lineage>
</organism>
<dbReference type="Pfam" id="PF00389">
    <property type="entry name" value="2-Hacid_dh"/>
    <property type="match status" value="1"/>
</dbReference>
<feature type="domain" description="D-isomer specific 2-hydroxyacid dehydrogenase NAD-binding" evidence="6">
    <location>
        <begin position="107"/>
        <end position="283"/>
    </location>
</feature>
<keyword evidence="2 4" id="KW-0560">Oxidoreductase</keyword>
<dbReference type="CDD" id="cd12173">
    <property type="entry name" value="PGDH_4"/>
    <property type="match status" value="1"/>
</dbReference>
<evidence type="ECO:0000259" key="5">
    <source>
        <dbReference type="Pfam" id="PF00389"/>
    </source>
</evidence>
<feature type="domain" description="D-isomer specific 2-hydroxyacid dehydrogenase catalytic" evidence="5">
    <location>
        <begin position="6"/>
        <end position="308"/>
    </location>
</feature>
<dbReference type="Proteomes" id="UP000824264">
    <property type="component" value="Unassembled WGS sequence"/>
</dbReference>
<dbReference type="PANTHER" id="PTHR42938:SF9">
    <property type="entry name" value="FORMATE DEHYDROGENASE 1"/>
    <property type="match status" value="1"/>
</dbReference>
<accession>A0A9D1QZS7</accession>
<name>A0A9D1QZS7_9BACT</name>
<dbReference type="Pfam" id="PF02826">
    <property type="entry name" value="2-Hacid_dh_C"/>
    <property type="match status" value="1"/>
</dbReference>
<protein>
    <submittedName>
        <fullName evidence="7">Hydroxyacid dehydrogenase</fullName>
    </submittedName>
</protein>
<dbReference type="InterPro" id="IPR006139">
    <property type="entry name" value="D-isomer_2_OHA_DH_cat_dom"/>
</dbReference>
<dbReference type="GO" id="GO:0051287">
    <property type="term" value="F:NAD binding"/>
    <property type="evidence" value="ECO:0007669"/>
    <property type="project" value="InterPro"/>
</dbReference>
<dbReference type="Gene3D" id="3.40.50.720">
    <property type="entry name" value="NAD(P)-binding Rossmann-like Domain"/>
    <property type="match status" value="2"/>
</dbReference>
<dbReference type="AlphaFoldDB" id="A0A9D1QZS7"/>
<dbReference type="InterPro" id="IPR029753">
    <property type="entry name" value="D-isomer_DH_CS"/>
</dbReference>
<dbReference type="GO" id="GO:0016616">
    <property type="term" value="F:oxidoreductase activity, acting on the CH-OH group of donors, NAD or NADP as acceptor"/>
    <property type="evidence" value="ECO:0007669"/>
    <property type="project" value="InterPro"/>
</dbReference>
<evidence type="ECO:0000259" key="6">
    <source>
        <dbReference type="Pfam" id="PF02826"/>
    </source>
</evidence>
<evidence type="ECO:0000256" key="1">
    <source>
        <dbReference type="ARBA" id="ARBA00005854"/>
    </source>
</evidence>
<dbReference type="FunFam" id="3.40.50.720:FF:000203">
    <property type="entry name" value="D-3-phosphoglycerate dehydrogenase (SerA)"/>
    <property type="match status" value="1"/>
</dbReference>
<reference evidence="7" key="2">
    <citation type="submission" date="2021-04" db="EMBL/GenBank/DDBJ databases">
        <authorList>
            <person name="Gilroy R."/>
        </authorList>
    </citation>
    <scope>NUCLEOTIDE SEQUENCE</scope>
    <source>
        <strain evidence="7">ChiSxjej5B17-1746</strain>
    </source>
</reference>
<gene>
    <name evidence="7" type="ORF">H9874_03460</name>
</gene>
<comment type="caution">
    <text evidence="7">The sequence shown here is derived from an EMBL/GenBank/DDBJ whole genome shotgun (WGS) entry which is preliminary data.</text>
</comment>
<proteinExistence type="inferred from homology"/>
<dbReference type="EMBL" id="DXGI01000122">
    <property type="protein sequence ID" value="HIW78185.1"/>
    <property type="molecule type" value="Genomic_DNA"/>
</dbReference>
<dbReference type="SUPFAM" id="SSF51735">
    <property type="entry name" value="NAD(P)-binding Rossmann-fold domains"/>
    <property type="match status" value="1"/>
</dbReference>
<comment type="similarity">
    <text evidence="1 4">Belongs to the D-isomer specific 2-hydroxyacid dehydrogenase family.</text>
</comment>
<evidence type="ECO:0000256" key="3">
    <source>
        <dbReference type="ARBA" id="ARBA00023027"/>
    </source>
</evidence>
<reference evidence="7" key="1">
    <citation type="journal article" date="2021" name="PeerJ">
        <title>Extensive microbial diversity within the chicken gut microbiome revealed by metagenomics and culture.</title>
        <authorList>
            <person name="Gilroy R."/>
            <person name="Ravi A."/>
            <person name="Getino M."/>
            <person name="Pursley I."/>
            <person name="Horton D.L."/>
            <person name="Alikhan N.F."/>
            <person name="Baker D."/>
            <person name="Gharbi K."/>
            <person name="Hall N."/>
            <person name="Watson M."/>
            <person name="Adriaenssens E.M."/>
            <person name="Foster-Nyarko E."/>
            <person name="Jarju S."/>
            <person name="Secka A."/>
            <person name="Antonio M."/>
            <person name="Oren A."/>
            <person name="Chaudhuri R.R."/>
            <person name="La Ragione R."/>
            <person name="Hildebrand F."/>
            <person name="Pallen M.J."/>
        </authorList>
    </citation>
    <scope>NUCLEOTIDE SEQUENCE</scope>
    <source>
        <strain evidence="7">ChiSxjej5B17-1746</strain>
    </source>
</reference>
<dbReference type="PROSITE" id="PS00670">
    <property type="entry name" value="D_2_HYDROXYACID_DH_2"/>
    <property type="match status" value="1"/>
</dbReference>
<dbReference type="PANTHER" id="PTHR42938">
    <property type="entry name" value="FORMATE DEHYDROGENASE 1"/>
    <property type="match status" value="1"/>
</dbReference>
<sequence length="309" mass="32127">MAEIVISEFMDEAAVAELGASFDVLYDKTLVDRPEALAEAAAGCRALIVRNRTQVRGALLDGANLRVVGRLGVGLDNIDCAACRERGIAVIPATGANNVAVAEYVLAGLLMLLRGCYGASASVAAGEWPRERLVGREIAGKTLGLVGFGGIAREVAARARACGMRVIAHDPFLPADAPEWERYGVRAVGLDGLLAEADAVSLHVPLTPETRHLIDAARLGMMKPGAVFVNAARGGVADEEALAEALVSGRLAGALVDVFEKEPLKAASPLAQAPNCILTPHIAGVTQESNVRVSSLVARKVAEALRGDA</sequence>
<evidence type="ECO:0000256" key="2">
    <source>
        <dbReference type="ARBA" id="ARBA00023002"/>
    </source>
</evidence>
<dbReference type="SUPFAM" id="SSF52283">
    <property type="entry name" value="Formate/glycerate dehydrogenase catalytic domain-like"/>
    <property type="match status" value="1"/>
</dbReference>
<dbReference type="InterPro" id="IPR006140">
    <property type="entry name" value="D-isomer_DH_NAD-bd"/>
</dbReference>
<dbReference type="InterPro" id="IPR036291">
    <property type="entry name" value="NAD(P)-bd_dom_sf"/>
</dbReference>
<evidence type="ECO:0000313" key="7">
    <source>
        <dbReference type="EMBL" id="HIW78185.1"/>
    </source>
</evidence>
<keyword evidence="3" id="KW-0520">NAD</keyword>
<evidence type="ECO:0000256" key="4">
    <source>
        <dbReference type="RuleBase" id="RU003719"/>
    </source>
</evidence>